<feature type="chain" id="PRO_5024294318" description="Secreted protein" evidence="1">
    <location>
        <begin position="22"/>
        <end position="68"/>
    </location>
</feature>
<dbReference type="AlphaFoldDB" id="A0A5N4DWJ1"/>
<evidence type="ECO:0000256" key="1">
    <source>
        <dbReference type="SAM" id="SignalP"/>
    </source>
</evidence>
<organism evidence="2 3">
    <name type="scientific">Camelus dromedarius</name>
    <name type="common">Dromedary</name>
    <name type="synonym">Arabian camel</name>
    <dbReference type="NCBI Taxonomy" id="9838"/>
    <lineage>
        <taxon>Eukaryota</taxon>
        <taxon>Metazoa</taxon>
        <taxon>Chordata</taxon>
        <taxon>Craniata</taxon>
        <taxon>Vertebrata</taxon>
        <taxon>Euteleostomi</taxon>
        <taxon>Mammalia</taxon>
        <taxon>Eutheria</taxon>
        <taxon>Laurasiatheria</taxon>
        <taxon>Artiodactyla</taxon>
        <taxon>Tylopoda</taxon>
        <taxon>Camelidae</taxon>
        <taxon>Camelus</taxon>
    </lineage>
</organism>
<evidence type="ECO:0000313" key="2">
    <source>
        <dbReference type="EMBL" id="KAB1275427.1"/>
    </source>
</evidence>
<protein>
    <recommendedName>
        <fullName evidence="4">Secreted protein</fullName>
    </recommendedName>
</protein>
<dbReference type="EMBL" id="JWIN03000008">
    <property type="protein sequence ID" value="KAB1275427.1"/>
    <property type="molecule type" value="Genomic_DNA"/>
</dbReference>
<accession>A0A5N4DWJ1</accession>
<gene>
    <name evidence="2" type="ORF">Cadr_000010201</name>
</gene>
<feature type="signal peptide" evidence="1">
    <location>
        <begin position="1"/>
        <end position="21"/>
    </location>
</feature>
<sequence>MSHRPPSYCLAFLALICIVGAAKPPSQRIKECVELAPLGLRCRQERRTLQGQGWEGRPLRFFPGEVGE</sequence>
<keyword evidence="1" id="KW-0732">Signal</keyword>
<reference evidence="2 3" key="1">
    <citation type="journal article" date="2019" name="Mol. Ecol. Resour.">
        <title>Improving Illumina assemblies with Hi-C and long reads: an example with the North African dromedary.</title>
        <authorList>
            <person name="Elbers J.P."/>
            <person name="Rogers M.F."/>
            <person name="Perelman P.L."/>
            <person name="Proskuryakova A.A."/>
            <person name="Serdyukova N.A."/>
            <person name="Johnson W.E."/>
            <person name="Horin P."/>
            <person name="Corander J."/>
            <person name="Murphy D."/>
            <person name="Burger P.A."/>
        </authorList>
    </citation>
    <scope>NUCLEOTIDE SEQUENCE [LARGE SCALE GENOMIC DNA]</scope>
    <source>
        <strain evidence="2">Drom800</strain>
        <tissue evidence="2">Blood</tissue>
    </source>
</reference>
<name>A0A5N4DWJ1_CAMDR</name>
<evidence type="ECO:0008006" key="4">
    <source>
        <dbReference type="Google" id="ProtNLM"/>
    </source>
</evidence>
<keyword evidence="3" id="KW-1185">Reference proteome</keyword>
<proteinExistence type="predicted"/>
<comment type="caution">
    <text evidence="2">The sequence shown here is derived from an EMBL/GenBank/DDBJ whole genome shotgun (WGS) entry which is preliminary data.</text>
</comment>
<evidence type="ECO:0000313" key="3">
    <source>
        <dbReference type="Proteomes" id="UP000299084"/>
    </source>
</evidence>
<dbReference type="Proteomes" id="UP000299084">
    <property type="component" value="Unassembled WGS sequence"/>
</dbReference>